<proteinExistence type="predicted"/>
<feature type="non-terminal residue" evidence="2">
    <location>
        <position position="1"/>
    </location>
</feature>
<name>X1DRP6_9ZZZZ</name>
<dbReference type="EMBL" id="BART01026617">
    <property type="protein sequence ID" value="GAG99061.1"/>
    <property type="molecule type" value="Genomic_DNA"/>
</dbReference>
<feature type="transmembrane region" description="Helical" evidence="1">
    <location>
        <begin position="25"/>
        <end position="45"/>
    </location>
</feature>
<keyword evidence="1" id="KW-0812">Transmembrane</keyword>
<keyword evidence="1" id="KW-0472">Membrane</keyword>
<reference evidence="2" key="1">
    <citation type="journal article" date="2014" name="Front. Microbiol.">
        <title>High frequency of phylogenetically diverse reductive dehalogenase-homologous genes in deep subseafloor sedimentary metagenomes.</title>
        <authorList>
            <person name="Kawai M."/>
            <person name="Futagami T."/>
            <person name="Toyoda A."/>
            <person name="Takaki Y."/>
            <person name="Nishi S."/>
            <person name="Hori S."/>
            <person name="Arai W."/>
            <person name="Tsubouchi T."/>
            <person name="Morono Y."/>
            <person name="Uchiyama I."/>
            <person name="Ito T."/>
            <person name="Fujiyama A."/>
            <person name="Inagaki F."/>
            <person name="Takami H."/>
        </authorList>
    </citation>
    <scope>NUCLEOTIDE SEQUENCE</scope>
    <source>
        <strain evidence="2">Expedition CK06-06</strain>
    </source>
</reference>
<sequence length="59" mass="6580">PLFNDQARRITMNENLALIYQSLPYLLQGCVITIGLVGGGFRLGFCNRDSHGGRPSLWE</sequence>
<protein>
    <submittedName>
        <fullName evidence="2">Uncharacterized protein</fullName>
    </submittedName>
</protein>
<accession>X1DRP6</accession>
<gene>
    <name evidence="2" type="ORF">S01H4_47420</name>
</gene>
<comment type="caution">
    <text evidence="2">The sequence shown here is derived from an EMBL/GenBank/DDBJ whole genome shotgun (WGS) entry which is preliminary data.</text>
</comment>
<organism evidence="2">
    <name type="scientific">marine sediment metagenome</name>
    <dbReference type="NCBI Taxonomy" id="412755"/>
    <lineage>
        <taxon>unclassified sequences</taxon>
        <taxon>metagenomes</taxon>
        <taxon>ecological metagenomes</taxon>
    </lineage>
</organism>
<evidence type="ECO:0000256" key="1">
    <source>
        <dbReference type="SAM" id="Phobius"/>
    </source>
</evidence>
<dbReference type="AlphaFoldDB" id="X1DRP6"/>
<evidence type="ECO:0000313" key="2">
    <source>
        <dbReference type="EMBL" id="GAG99061.1"/>
    </source>
</evidence>
<keyword evidence="1" id="KW-1133">Transmembrane helix</keyword>